<dbReference type="PRINTS" id="PR00149">
    <property type="entry name" value="FUMRATELYASE"/>
</dbReference>
<dbReference type="SUPFAM" id="SSF48557">
    <property type="entry name" value="L-aspartase-like"/>
    <property type="match status" value="1"/>
</dbReference>
<sequence>MSDLLWPGDDRAGDLFTDASVLSAMVRAEAAWLDALVLHGIADPGARDDLTGLIGPDDVSLVAAGAESGGNPLIPLLKLLRTRLEARNPAAAKWLHKGLTSQDVIDTGLVLCLRDTVSRIRDDLAAQVAGLARLAGEHRSTPMTGRTLTQHAIPITFGLKAAGWLTGVLDARDRLAAAADLPLQIGGAAGSLAAPVALAGSPAVVRDLVETTAATLGLPVRGPWHTARAPLTGIADALVTCTDAWGRIANDVLVGARPEIHELAEGTVAGRGGSSAMPNKQNPVLSILIRRAALAAPFLAATVHAGAAAAVDERPDGGWHVEWATLRTLARRTVTAGAQTAELLAGLRVETSRMLANLAAARPGIDAEQRSIAPEAAPGEPYPGATDEIVDAAIARAEEPPKC</sequence>
<dbReference type="InterPro" id="IPR020557">
    <property type="entry name" value="Fumarate_lyase_CS"/>
</dbReference>
<evidence type="ECO:0000256" key="1">
    <source>
        <dbReference type="ARBA" id="ARBA00023239"/>
    </source>
</evidence>
<name>A0A0A6UFE2_ACTUT</name>
<protein>
    <submittedName>
        <fullName evidence="5">3-carboxy-cis,cis-muconate cycloisomerase</fullName>
    </submittedName>
</protein>
<evidence type="ECO:0000313" key="5">
    <source>
        <dbReference type="EMBL" id="KHD73034.1"/>
    </source>
</evidence>
<dbReference type="OrthoDB" id="9768878at2"/>
<comment type="similarity">
    <text evidence="2">Belongs to the class-II fumarase/aspartase family.</text>
</comment>
<keyword evidence="6" id="KW-1185">Reference proteome</keyword>
<evidence type="ECO:0000259" key="4">
    <source>
        <dbReference type="Pfam" id="PF00206"/>
    </source>
</evidence>
<dbReference type="EMBL" id="JRTT01000134">
    <property type="protein sequence ID" value="KHD73034.1"/>
    <property type="molecule type" value="Genomic_DNA"/>
</dbReference>
<dbReference type="eggNOG" id="COG0015">
    <property type="taxonomic scope" value="Bacteria"/>
</dbReference>
<feature type="region of interest" description="Disordered" evidence="3">
    <location>
        <begin position="366"/>
        <end position="385"/>
    </location>
</feature>
<dbReference type="PANTHER" id="PTHR43172">
    <property type="entry name" value="ADENYLOSUCCINATE LYASE"/>
    <property type="match status" value="1"/>
</dbReference>
<dbReference type="InterPro" id="IPR000362">
    <property type="entry name" value="Fumarate_lyase_fam"/>
</dbReference>
<dbReference type="Pfam" id="PF00206">
    <property type="entry name" value="Lyase_1"/>
    <property type="match status" value="1"/>
</dbReference>
<dbReference type="PROSITE" id="PS00163">
    <property type="entry name" value="FUMARATE_LYASES"/>
    <property type="match status" value="1"/>
</dbReference>
<evidence type="ECO:0000256" key="3">
    <source>
        <dbReference type="SAM" id="MobiDB-lite"/>
    </source>
</evidence>
<gene>
    <name evidence="5" type="ORF">MB27_37125</name>
</gene>
<feature type="domain" description="Fumarate lyase N-terminal" evidence="4">
    <location>
        <begin position="87"/>
        <end position="292"/>
    </location>
</feature>
<comment type="caution">
    <text evidence="5">The sequence shown here is derived from an EMBL/GenBank/DDBJ whole genome shotgun (WGS) entry which is preliminary data.</text>
</comment>
<feature type="compositionally biased region" description="Low complexity" evidence="3">
    <location>
        <begin position="373"/>
        <end position="385"/>
    </location>
</feature>
<dbReference type="PRINTS" id="PR00145">
    <property type="entry name" value="ARGSUCLYASE"/>
</dbReference>
<dbReference type="GO" id="GO:0016829">
    <property type="term" value="F:lyase activity"/>
    <property type="evidence" value="ECO:0007669"/>
    <property type="project" value="UniProtKB-KW"/>
</dbReference>
<keyword evidence="5" id="KW-0413">Isomerase</keyword>
<dbReference type="Gene3D" id="1.20.200.10">
    <property type="entry name" value="Fumarase/aspartase (Central domain)"/>
    <property type="match status" value="1"/>
</dbReference>
<reference evidence="5 6" key="1">
    <citation type="submission" date="2014-10" db="EMBL/GenBank/DDBJ databases">
        <title>Draft genome sequence of Actinoplanes utahensis NRRL 12052.</title>
        <authorList>
            <person name="Velasco-Bucheli B."/>
            <person name="del Cerro C."/>
            <person name="Hormigo D."/>
            <person name="Garcia J.L."/>
            <person name="Acebal C."/>
            <person name="Arroyo M."/>
            <person name="de la Mata I."/>
        </authorList>
    </citation>
    <scope>NUCLEOTIDE SEQUENCE [LARGE SCALE GENOMIC DNA]</scope>
    <source>
        <strain evidence="5 6">NRRL 12052</strain>
    </source>
</reference>
<dbReference type="InterPro" id="IPR008948">
    <property type="entry name" value="L-Aspartase-like"/>
</dbReference>
<dbReference type="AlphaFoldDB" id="A0A0A6UFE2"/>
<organism evidence="5 6">
    <name type="scientific">Actinoplanes utahensis</name>
    <dbReference type="NCBI Taxonomy" id="1869"/>
    <lineage>
        <taxon>Bacteria</taxon>
        <taxon>Bacillati</taxon>
        <taxon>Actinomycetota</taxon>
        <taxon>Actinomycetes</taxon>
        <taxon>Micromonosporales</taxon>
        <taxon>Micromonosporaceae</taxon>
        <taxon>Actinoplanes</taxon>
    </lineage>
</organism>
<accession>A0A0A6UFE2</accession>
<proteinExistence type="inferred from homology"/>
<dbReference type="STRING" id="1869.MB27_37125"/>
<keyword evidence="1" id="KW-0456">Lyase</keyword>
<dbReference type="GO" id="GO:0016853">
    <property type="term" value="F:isomerase activity"/>
    <property type="evidence" value="ECO:0007669"/>
    <property type="project" value="UniProtKB-KW"/>
</dbReference>
<dbReference type="PANTHER" id="PTHR43172:SF2">
    <property type="entry name" value="ADENYLOSUCCINATE LYASE C-TERMINAL DOMAIN-CONTAINING PROTEIN"/>
    <property type="match status" value="1"/>
</dbReference>
<evidence type="ECO:0000313" key="6">
    <source>
        <dbReference type="Proteomes" id="UP000054537"/>
    </source>
</evidence>
<evidence type="ECO:0000256" key="2">
    <source>
        <dbReference type="ARBA" id="ARBA00034772"/>
    </source>
</evidence>
<dbReference type="InterPro" id="IPR022761">
    <property type="entry name" value="Fumarate_lyase_N"/>
</dbReference>
<dbReference type="RefSeq" id="WP_043532831.1">
    <property type="nucleotide sequence ID" value="NZ_BAABKU010000040.1"/>
</dbReference>
<dbReference type="Proteomes" id="UP000054537">
    <property type="component" value="Unassembled WGS sequence"/>
</dbReference>